<sequence>MSRKRTRFSKSGLKLKM</sequence>
<name>A0A0E9S078_ANGAN</name>
<accession>A0A0E9S078</accession>
<dbReference type="EMBL" id="GBXM01074532">
    <property type="protein sequence ID" value="JAH34045.1"/>
    <property type="molecule type" value="Transcribed_RNA"/>
</dbReference>
<proteinExistence type="predicted"/>
<evidence type="ECO:0000313" key="1">
    <source>
        <dbReference type="EMBL" id="JAH34045.1"/>
    </source>
</evidence>
<dbReference type="AlphaFoldDB" id="A0A0E9S078"/>
<reference evidence="1" key="2">
    <citation type="journal article" date="2015" name="Fish Shellfish Immunol.">
        <title>Early steps in the European eel (Anguilla anguilla)-Vibrio vulnificus interaction in the gills: Role of the RtxA13 toxin.</title>
        <authorList>
            <person name="Callol A."/>
            <person name="Pajuelo D."/>
            <person name="Ebbesson L."/>
            <person name="Teles M."/>
            <person name="MacKenzie S."/>
            <person name="Amaro C."/>
        </authorList>
    </citation>
    <scope>NUCLEOTIDE SEQUENCE</scope>
</reference>
<organism evidence="1">
    <name type="scientific">Anguilla anguilla</name>
    <name type="common">European freshwater eel</name>
    <name type="synonym">Muraena anguilla</name>
    <dbReference type="NCBI Taxonomy" id="7936"/>
    <lineage>
        <taxon>Eukaryota</taxon>
        <taxon>Metazoa</taxon>
        <taxon>Chordata</taxon>
        <taxon>Craniata</taxon>
        <taxon>Vertebrata</taxon>
        <taxon>Euteleostomi</taxon>
        <taxon>Actinopterygii</taxon>
        <taxon>Neopterygii</taxon>
        <taxon>Teleostei</taxon>
        <taxon>Anguilliformes</taxon>
        <taxon>Anguillidae</taxon>
        <taxon>Anguilla</taxon>
    </lineage>
</organism>
<protein>
    <submittedName>
        <fullName evidence="1">Uncharacterized protein</fullName>
    </submittedName>
</protein>
<reference evidence="1" key="1">
    <citation type="submission" date="2014-11" db="EMBL/GenBank/DDBJ databases">
        <authorList>
            <person name="Amaro Gonzalez C."/>
        </authorList>
    </citation>
    <scope>NUCLEOTIDE SEQUENCE</scope>
</reference>